<dbReference type="Proteomes" id="UP000499080">
    <property type="component" value="Unassembled WGS sequence"/>
</dbReference>
<comment type="caution">
    <text evidence="1">The sequence shown here is derived from an EMBL/GenBank/DDBJ whole genome shotgun (WGS) entry which is preliminary data.</text>
</comment>
<dbReference type="EMBL" id="BGPR01000712">
    <property type="protein sequence ID" value="GBM32586.1"/>
    <property type="molecule type" value="Genomic_DNA"/>
</dbReference>
<protein>
    <submittedName>
        <fullName evidence="1">Uncharacterized protein</fullName>
    </submittedName>
</protein>
<reference evidence="1 2" key="1">
    <citation type="journal article" date="2019" name="Sci. Rep.">
        <title>Orb-weaving spider Araneus ventricosus genome elucidates the spidroin gene catalogue.</title>
        <authorList>
            <person name="Kono N."/>
            <person name="Nakamura H."/>
            <person name="Ohtoshi R."/>
            <person name="Moran D.A.P."/>
            <person name="Shinohara A."/>
            <person name="Yoshida Y."/>
            <person name="Fujiwara M."/>
            <person name="Mori M."/>
            <person name="Tomita M."/>
            <person name="Arakawa K."/>
        </authorList>
    </citation>
    <scope>NUCLEOTIDE SEQUENCE [LARGE SCALE GENOMIC DNA]</scope>
</reference>
<gene>
    <name evidence="1" type="ORF">AVEN_195548_1</name>
</gene>
<name>A0A4Y2EX49_ARAVE</name>
<evidence type="ECO:0000313" key="2">
    <source>
        <dbReference type="Proteomes" id="UP000499080"/>
    </source>
</evidence>
<organism evidence="1 2">
    <name type="scientific">Araneus ventricosus</name>
    <name type="common">Orbweaver spider</name>
    <name type="synonym">Epeira ventricosa</name>
    <dbReference type="NCBI Taxonomy" id="182803"/>
    <lineage>
        <taxon>Eukaryota</taxon>
        <taxon>Metazoa</taxon>
        <taxon>Ecdysozoa</taxon>
        <taxon>Arthropoda</taxon>
        <taxon>Chelicerata</taxon>
        <taxon>Arachnida</taxon>
        <taxon>Araneae</taxon>
        <taxon>Araneomorphae</taxon>
        <taxon>Entelegynae</taxon>
        <taxon>Araneoidea</taxon>
        <taxon>Araneidae</taxon>
        <taxon>Araneus</taxon>
    </lineage>
</organism>
<dbReference type="OrthoDB" id="6435878at2759"/>
<evidence type="ECO:0000313" key="1">
    <source>
        <dbReference type="EMBL" id="GBM32586.1"/>
    </source>
</evidence>
<sequence length="159" mass="18105">MVESCFDKEFLKAWNRSPTSSSANDSKERLENLMLFLKSEVEGEERISVAMSGFGVTKGEDIKMPRKNKYNLKLKEAKFQLHPQEQLKIKLKQLNGNFTCNFEVLNQVVIRENVPPVSEGPWLDELKELGVILTDTIVCNESMQVLNGINIMGRLLTSK</sequence>
<accession>A0A4Y2EX49</accession>
<dbReference type="AlphaFoldDB" id="A0A4Y2EX49"/>
<proteinExistence type="predicted"/>
<keyword evidence="2" id="KW-1185">Reference proteome</keyword>